<organism evidence="2 3">
    <name type="scientific">Actinospica durhamensis</name>
    <dbReference type="NCBI Taxonomy" id="1508375"/>
    <lineage>
        <taxon>Bacteria</taxon>
        <taxon>Bacillati</taxon>
        <taxon>Actinomycetota</taxon>
        <taxon>Actinomycetes</taxon>
        <taxon>Catenulisporales</taxon>
        <taxon>Actinospicaceae</taxon>
        <taxon>Actinospica</taxon>
    </lineage>
</organism>
<gene>
    <name evidence="2" type="ORF">KDL01_14815</name>
</gene>
<dbReference type="EMBL" id="JAGSOG010000062">
    <property type="protein sequence ID" value="MBR7834543.1"/>
    <property type="molecule type" value="Genomic_DNA"/>
</dbReference>
<accession>A0A941EQ98</accession>
<comment type="caution">
    <text evidence="2">The sequence shown here is derived from an EMBL/GenBank/DDBJ whole genome shotgun (WGS) entry which is preliminary data.</text>
</comment>
<dbReference type="Proteomes" id="UP000675781">
    <property type="component" value="Unassembled WGS sequence"/>
</dbReference>
<feature type="transmembrane region" description="Helical" evidence="1">
    <location>
        <begin position="50"/>
        <end position="73"/>
    </location>
</feature>
<proteinExistence type="predicted"/>
<protein>
    <submittedName>
        <fullName evidence="2">Uncharacterized protein</fullName>
    </submittedName>
</protein>
<evidence type="ECO:0000313" key="3">
    <source>
        <dbReference type="Proteomes" id="UP000675781"/>
    </source>
</evidence>
<dbReference type="RefSeq" id="WP_212529063.1">
    <property type="nucleotide sequence ID" value="NZ_JAGSOG010000062.1"/>
</dbReference>
<evidence type="ECO:0000313" key="2">
    <source>
        <dbReference type="EMBL" id="MBR7834543.1"/>
    </source>
</evidence>
<keyword evidence="3" id="KW-1185">Reference proteome</keyword>
<reference evidence="2" key="1">
    <citation type="submission" date="2021-04" db="EMBL/GenBank/DDBJ databases">
        <title>Genome based classification of Actinospica acidithermotolerans sp. nov., an actinobacterium isolated from an Indonesian hot spring.</title>
        <authorList>
            <person name="Kusuma A.B."/>
            <person name="Putra K.E."/>
            <person name="Nafisah S."/>
            <person name="Loh J."/>
            <person name="Nouioui I."/>
            <person name="Goodfellow M."/>
        </authorList>
    </citation>
    <scope>NUCLEOTIDE SEQUENCE</scope>
    <source>
        <strain evidence="2">CSCA 57</strain>
    </source>
</reference>
<keyword evidence="1" id="KW-1133">Transmembrane helix</keyword>
<keyword evidence="1" id="KW-0472">Membrane</keyword>
<evidence type="ECO:0000256" key="1">
    <source>
        <dbReference type="SAM" id="Phobius"/>
    </source>
</evidence>
<dbReference type="AlphaFoldDB" id="A0A941EQ98"/>
<sequence length="414" mass="42483">MTTRDTGVDPREEEFLREGFAQELAAIVSGRSPTELIIVSGRRIRRRRQAAGGTLAVLGAAGVSLGLVASGAFGGAQGTVAPASTAKSAAPTAPATPAVKHSITVNSAAYDAAHGLAGSGTIDGLAWHAALTDPAQIWDSSGYQVAVGPAGSMGDPLVQTKSQRPAAPGDSLPLKALSSWNYQNENSPAPSGHYYVEAGEVPSDAGSVVIEYTDGKTATYPVVVENGSHLVAFAGAAGYDVARISVYSVHGDLIAYSVPYNDTDAAPYMLDVTWHQAGLPLPPEGSVTFSGTFEGTPYTLRVTENVIGMCADFEHGGTDESEGCFSSTTPTSNEQAAGWTSPGSAQVVYGYADPAVASVKLTLLNSTETVPLTVVSKLGMTFWSAAIPAGENPGSYTTYDAQGKALQTVAVFGG</sequence>
<name>A0A941EQ98_9ACTN</name>
<keyword evidence="1" id="KW-0812">Transmembrane</keyword>